<sequence length="399" mass="45891">MKTKDDNILNDDCISISSLSEYTDAITSIRNNIIEDGKSETLFFRGQSNKSWDIRPSIFRDGLISVEHKIIQTATARVPQEFRECSSAFEELTKLQHYGLPTRLLDITMNPLVALYFACLPTSKVNDKEGNDVYPDGIVYICTGYEEHEKSYKAQILSEITKIGFDGNFTLKDLRTRLGVNKDIDPESFIKLIQDTIFVMPSYSNSRLIRQSGAFLISGAINVMTNEHDLWNSKVSKSVKNLNQEVDKKHIIIPQDSKEKLLDELDFFNINESTLFPELEHQMSHIKKVGARWVTTESPSFVKYESETNVSHPVSDNSTKKIDENEVTKIFLKFSIPKLYRPELLKIILDIQQYPDWNYKENTYNELIKNLKHVIKDFDKNKSKTLAEQIANKLISISK</sequence>
<name>S0F4H1_9BACT</name>
<keyword evidence="3" id="KW-1185">Reference proteome</keyword>
<dbReference type="HOGENOM" id="CLU_050026_2_0_10"/>
<dbReference type="OrthoDB" id="9816036at2"/>
<dbReference type="EMBL" id="ACBW01000009">
    <property type="protein sequence ID" value="EEF74625.1"/>
    <property type="molecule type" value="Genomic_DNA"/>
</dbReference>
<reference evidence="2 3" key="1">
    <citation type="submission" date="2008-12" db="EMBL/GenBank/DDBJ databases">
        <authorList>
            <person name="Fulton L."/>
            <person name="Clifton S."/>
            <person name="Fulton B."/>
            <person name="Xu J."/>
            <person name="Minx P."/>
            <person name="Pepin K.H."/>
            <person name="Johnson M."/>
            <person name="Bhonagiri V."/>
            <person name="Nash W.E."/>
            <person name="Mardis E.R."/>
            <person name="Wilson R.K."/>
        </authorList>
    </citation>
    <scope>NUCLEOTIDE SEQUENCE [LARGE SCALE GENOMIC DNA]</scope>
    <source>
        <strain evidence="2 3">DSM 18228</strain>
    </source>
</reference>
<dbReference type="GeneID" id="78404620"/>
<organism evidence="2 3">
    <name type="scientific">Phocaeicola coprophilus DSM 18228 = JCM 13818</name>
    <dbReference type="NCBI Taxonomy" id="547042"/>
    <lineage>
        <taxon>Bacteria</taxon>
        <taxon>Pseudomonadati</taxon>
        <taxon>Bacteroidota</taxon>
        <taxon>Bacteroidia</taxon>
        <taxon>Bacteroidales</taxon>
        <taxon>Bacteroidaceae</taxon>
        <taxon>Phocaeicola</taxon>
    </lineage>
</organism>
<dbReference type="RefSeq" id="WP_008139814.1">
    <property type="nucleotide sequence ID" value="NZ_EQ973628.1"/>
</dbReference>
<gene>
    <name evidence="2" type="ORF">BACCOPRO_00084</name>
</gene>
<evidence type="ECO:0000313" key="2">
    <source>
        <dbReference type="EMBL" id="EEF74625.1"/>
    </source>
</evidence>
<protein>
    <submittedName>
        <fullName evidence="2">FRG domain protein</fullName>
    </submittedName>
</protein>
<proteinExistence type="predicted"/>
<evidence type="ECO:0000313" key="3">
    <source>
        <dbReference type="Proteomes" id="UP000014073"/>
    </source>
</evidence>
<dbReference type="eggNOG" id="COG4127">
    <property type="taxonomic scope" value="Bacteria"/>
</dbReference>
<comment type="caution">
    <text evidence="2">The sequence shown here is derived from an EMBL/GenBank/DDBJ whole genome shotgun (WGS) entry which is preliminary data.</text>
</comment>
<dbReference type="SMART" id="SM00901">
    <property type="entry name" value="FRG"/>
    <property type="match status" value="1"/>
</dbReference>
<dbReference type="Proteomes" id="UP000014073">
    <property type="component" value="Unassembled WGS sequence"/>
</dbReference>
<dbReference type="Pfam" id="PF08867">
    <property type="entry name" value="FRG"/>
    <property type="match status" value="1"/>
</dbReference>
<accession>S0F4H1</accession>
<evidence type="ECO:0000259" key="1">
    <source>
        <dbReference type="SMART" id="SM00901"/>
    </source>
</evidence>
<dbReference type="AlphaFoldDB" id="S0F4H1"/>
<dbReference type="STRING" id="547042.BACCOPRO_00084"/>
<dbReference type="InterPro" id="IPR014966">
    <property type="entry name" value="FRG-dom"/>
</dbReference>
<feature type="domain" description="FRG" evidence="1">
    <location>
        <begin position="38"/>
        <end position="140"/>
    </location>
</feature>